<organism evidence="1">
    <name type="scientific">bioreactor metagenome</name>
    <dbReference type="NCBI Taxonomy" id="1076179"/>
    <lineage>
        <taxon>unclassified sequences</taxon>
        <taxon>metagenomes</taxon>
        <taxon>ecological metagenomes</taxon>
    </lineage>
</organism>
<reference evidence="1" key="1">
    <citation type="submission" date="2019-08" db="EMBL/GenBank/DDBJ databases">
        <authorList>
            <person name="Kucharzyk K."/>
            <person name="Murdoch R.W."/>
            <person name="Higgins S."/>
            <person name="Loffler F."/>
        </authorList>
    </citation>
    <scope>NUCLEOTIDE SEQUENCE</scope>
</reference>
<sequence length="78" mass="9016">MNGQADEYLQAKRQVEALVVADNVNMQKYKEGLISAIELHTSSNRLLESRISELNAKLKYYLKSNLVNYYKGESYIKE</sequence>
<proteinExistence type="predicted"/>
<dbReference type="AlphaFoldDB" id="A0A645HA80"/>
<dbReference type="EMBL" id="VSSQ01089794">
    <property type="protein sequence ID" value="MPN35928.1"/>
    <property type="molecule type" value="Genomic_DNA"/>
</dbReference>
<comment type="caution">
    <text evidence="1">The sequence shown here is derived from an EMBL/GenBank/DDBJ whole genome shotgun (WGS) entry which is preliminary data.</text>
</comment>
<protein>
    <recommendedName>
        <fullName evidence="2">Outer membrane efflux protein</fullName>
    </recommendedName>
</protein>
<name>A0A645HA80_9ZZZZ</name>
<dbReference type="Gene3D" id="1.20.1600.10">
    <property type="entry name" value="Outer membrane efflux proteins (OEP)"/>
    <property type="match status" value="1"/>
</dbReference>
<evidence type="ECO:0008006" key="2">
    <source>
        <dbReference type="Google" id="ProtNLM"/>
    </source>
</evidence>
<gene>
    <name evidence="1" type="ORF">SDC9_183432</name>
</gene>
<evidence type="ECO:0000313" key="1">
    <source>
        <dbReference type="EMBL" id="MPN35928.1"/>
    </source>
</evidence>
<dbReference type="SUPFAM" id="SSF56954">
    <property type="entry name" value="Outer membrane efflux proteins (OEP)"/>
    <property type="match status" value="1"/>
</dbReference>
<accession>A0A645HA80</accession>